<comment type="caution">
    <text evidence="1">The sequence shown here is derived from an EMBL/GenBank/DDBJ whole genome shotgun (WGS) entry which is preliminary data.</text>
</comment>
<organism evidence="1 2">
    <name type="scientific">Enterocloster citroniae</name>
    <dbReference type="NCBI Taxonomy" id="358743"/>
    <lineage>
        <taxon>Bacteria</taxon>
        <taxon>Bacillati</taxon>
        <taxon>Bacillota</taxon>
        <taxon>Clostridia</taxon>
        <taxon>Lachnospirales</taxon>
        <taxon>Lachnospiraceae</taxon>
        <taxon>Enterocloster</taxon>
    </lineage>
</organism>
<dbReference type="EMBL" id="JBEPLZ010000004">
    <property type="protein sequence ID" value="MET3569661.1"/>
    <property type="molecule type" value="Genomic_DNA"/>
</dbReference>
<accession>A0ABV2FUE7</accession>
<dbReference type="Proteomes" id="UP001549200">
    <property type="component" value="Unassembled WGS sequence"/>
</dbReference>
<protein>
    <submittedName>
        <fullName evidence="1">Uncharacterized protein</fullName>
    </submittedName>
</protein>
<evidence type="ECO:0000313" key="1">
    <source>
        <dbReference type="EMBL" id="MET3569661.1"/>
    </source>
</evidence>
<reference evidence="1 2" key="1">
    <citation type="submission" date="2024-06" db="EMBL/GenBank/DDBJ databases">
        <title>Genomic Encyclopedia of Type Strains, Phase IV (KMG-IV): sequencing the most valuable type-strain genomes for metagenomic binning, comparative biology and taxonomic classification.</title>
        <authorList>
            <person name="Goeker M."/>
        </authorList>
    </citation>
    <scope>NUCLEOTIDE SEQUENCE [LARGE SCALE GENOMIC DNA]</scope>
    <source>
        <strain evidence="1 2">DSM 19261</strain>
    </source>
</reference>
<gene>
    <name evidence="1" type="ORF">ABID13_001288</name>
</gene>
<keyword evidence="2" id="KW-1185">Reference proteome</keyword>
<sequence length="38" mass="4418">MHYFPGGLETDIGRLFSFMNEFDDKQEGEQMSMTDLLS</sequence>
<name>A0ABV2FUE7_9FIRM</name>
<evidence type="ECO:0000313" key="2">
    <source>
        <dbReference type="Proteomes" id="UP001549200"/>
    </source>
</evidence>
<proteinExistence type="predicted"/>